<feature type="domain" description="GFO/IDH/MocA-like oxidoreductase" evidence="2">
    <location>
        <begin position="130"/>
        <end position="250"/>
    </location>
</feature>
<dbReference type="Pfam" id="PF22725">
    <property type="entry name" value="GFO_IDH_MocA_C3"/>
    <property type="match status" value="1"/>
</dbReference>
<comment type="caution">
    <text evidence="3">The sequence shown here is derived from an EMBL/GenBank/DDBJ whole genome shotgun (WGS) entry which is preliminary data.</text>
</comment>
<dbReference type="EMBL" id="JAHXDN010000001">
    <property type="protein sequence ID" value="MBW4706897.1"/>
    <property type="molecule type" value="Genomic_DNA"/>
</dbReference>
<gene>
    <name evidence="3" type="ORF">KX928_03755</name>
</gene>
<evidence type="ECO:0000313" key="4">
    <source>
        <dbReference type="Proteomes" id="UP001138661"/>
    </source>
</evidence>
<accession>A0A9X1FSN5</accession>
<dbReference type="Pfam" id="PF01408">
    <property type="entry name" value="GFO_IDH_MocA"/>
    <property type="match status" value="1"/>
</dbReference>
<dbReference type="InterPro" id="IPR052515">
    <property type="entry name" value="Gfo/Idh/MocA_Oxidoreductase"/>
</dbReference>
<dbReference type="AlphaFoldDB" id="A0A9X1FSN5"/>
<dbReference type="InterPro" id="IPR000683">
    <property type="entry name" value="Gfo/Idh/MocA-like_OxRdtase_N"/>
</dbReference>
<proteinExistence type="predicted"/>
<evidence type="ECO:0000259" key="1">
    <source>
        <dbReference type="Pfam" id="PF01408"/>
    </source>
</evidence>
<dbReference type="PANTHER" id="PTHR43249:SF1">
    <property type="entry name" value="D-GLUCOSIDE 3-DEHYDROGENASE"/>
    <property type="match status" value="1"/>
</dbReference>
<dbReference type="PANTHER" id="PTHR43249">
    <property type="entry name" value="UDP-N-ACETYL-2-AMINO-2-DEOXY-D-GLUCURONATE OXIDASE"/>
    <property type="match status" value="1"/>
</dbReference>
<evidence type="ECO:0000313" key="3">
    <source>
        <dbReference type="EMBL" id="MBW4706897.1"/>
    </source>
</evidence>
<evidence type="ECO:0000259" key="2">
    <source>
        <dbReference type="Pfam" id="PF22725"/>
    </source>
</evidence>
<sequence>MVNWIFVGASTIAAQHMIGAVRAQSGHDVSWIVSGSASRVSRWAGDHGISNATSELSEALADDSASAVYISSTNEKHFAQAMAAISAGKHVLCEKPLALTPTEAAEMVKAAKNAGVVFGTNHHLRCSGSHRKVRDLISSGRIGKVLSLRLFHAVHLPENLQGWRINDASAGGGVIPDITVHDADVARFLLGEDPQDVVAQMVSSGMGRGVEDSAMSVWSMPSGAMVMSHESFTHPFAGSGLEVHGDAGSVFATGVMTQEPVGTVELVTASGREAIAFSGHSLYAQGVAEFVEAMSGTERPAADGVDGIKSLAVALAVRQAAQTGTRVEITYGEFA</sequence>
<organism evidence="3 4">
    <name type="scientific">Roseobacter insulae</name>
    <dbReference type="NCBI Taxonomy" id="2859783"/>
    <lineage>
        <taxon>Bacteria</taxon>
        <taxon>Pseudomonadati</taxon>
        <taxon>Pseudomonadota</taxon>
        <taxon>Alphaproteobacteria</taxon>
        <taxon>Rhodobacterales</taxon>
        <taxon>Roseobacteraceae</taxon>
        <taxon>Roseobacter</taxon>
    </lineage>
</organism>
<keyword evidence="4" id="KW-1185">Reference proteome</keyword>
<dbReference type="GO" id="GO:0000166">
    <property type="term" value="F:nucleotide binding"/>
    <property type="evidence" value="ECO:0007669"/>
    <property type="project" value="InterPro"/>
</dbReference>
<name>A0A9X1FSN5_9RHOB</name>
<dbReference type="Proteomes" id="UP001138661">
    <property type="component" value="Unassembled WGS sequence"/>
</dbReference>
<dbReference type="InterPro" id="IPR055170">
    <property type="entry name" value="GFO_IDH_MocA-like_dom"/>
</dbReference>
<reference evidence="3" key="1">
    <citation type="submission" date="2021-07" db="EMBL/GenBank/DDBJ databases">
        <title>Roseobacter insulae sp. nov., isolated from a tidal flat.</title>
        <authorList>
            <person name="Park S."/>
            <person name="Yoon J.-H."/>
        </authorList>
    </citation>
    <scope>NUCLEOTIDE SEQUENCE</scope>
    <source>
        <strain evidence="3">YSTF-M11</strain>
    </source>
</reference>
<protein>
    <submittedName>
        <fullName evidence="3">Gfo/Idh/MocA family oxidoreductase</fullName>
    </submittedName>
</protein>
<feature type="domain" description="Gfo/Idh/MocA-like oxidoreductase N-terminal" evidence="1">
    <location>
        <begin position="3"/>
        <end position="122"/>
    </location>
</feature>